<dbReference type="STRING" id="560819.SAMN05428998_101723"/>
<keyword evidence="1" id="KW-0472">Membrane</keyword>
<dbReference type="InterPro" id="IPR051474">
    <property type="entry name" value="Anti-sigma-K/W_factor"/>
</dbReference>
<name>A0A1Y6BDE3_9PROT</name>
<evidence type="ECO:0000313" key="3">
    <source>
        <dbReference type="EMBL" id="SME94942.1"/>
    </source>
</evidence>
<dbReference type="Pfam" id="PF10099">
    <property type="entry name" value="RskA_C"/>
    <property type="match status" value="1"/>
</dbReference>
<evidence type="ECO:0000313" key="4">
    <source>
        <dbReference type="Proteomes" id="UP000192917"/>
    </source>
</evidence>
<gene>
    <name evidence="3" type="ORF">SAMN05428998_101723</name>
</gene>
<dbReference type="InterPro" id="IPR018764">
    <property type="entry name" value="RskA_C"/>
</dbReference>
<evidence type="ECO:0000256" key="1">
    <source>
        <dbReference type="SAM" id="Phobius"/>
    </source>
</evidence>
<feature type="domain" description="Anti-sigma K factor RskA C-terminal" evidence="2">
    <location>
        <begin position="115"/>
        <end position="252"/>
    </location>
</feature>
<dbReference type="AlphaFoldDB" id="A0A1Y6BDE3"/>
<organism evidence="3 4">
    <name type="scientific">Tistlia consotensis USBA 355</name>
    <dbReference type="NCBI Taxonomy" id="560819"/>
    <lineage>
        <taxon>Bacteria</taxon>
        <taxon>Pseudomonadati</taxon>
        <taxon>Pseudomonadota</taxon>
        <taxon>Alphaproteobacteria</taxon>
        <taxon>Rhodospirillales</taxon>
        <taxon>Rhodovibrionaceae</taxon>
        <taxon>Tistlia</taxon>
    </lineage>
</organism>
<dbReference type="RefSeq" id="WP_159460081.1">
    <property type="nucleotide sequence ID" value="NZ_FWZX01000001.1"/>
</dbReference>
<dbReference type="PANTHER" id="PTHR37461:SF1">
    <property type="entry name" value="ANTI-SIGMA-K FACTOR RSKA"/>
    <property type="match status" value="1"/>
</dbReference>
<dbReference type="GO" id="GO:0005886">
    <property type="term" value="C:plasma membrane"/>
    <property type="evidence" value="ECO:0007669"/>
    <property type="project" value="InterPro"/>
</dbReference>
<dbReference type="Proteomes" id="UP000192917">
    <property type="component" value="Unassembled WGS sequence"/>
</dbReference>
<protein>
    <submittedName>
        <fullName evidence="3">Anti-sigma-K factor RskA</fullName>
    </submittedName>
</protein>
<dbReference type="EMBL" id="FWZX01000001">
    <property type="protein sequence ID" value="SME94942.1"/>
    <property type="molecule type" value="Genomic_DNA"/>
</dbReference>
<proteinExistence type="predicted"/>
<keyword evidence="1" id="KW-1133">Transmembrane helix</keyword>
<evidence type="ECO:0000259" key="2">
    <source>
        <dbReference type="Pfam" id="PF10099"/>
    </source>
</evidence>
<dbReference type="PANTHER" id="PTHR37461">
    <property type="entry name" value="ANTI-SIGMA-K FACTOR RSKA"/>
    <property type="match status" value="1"/>
</dbReference>
<accession>A0A1Y6BDE3</accession>
<keyword evidence="4" id="KW-1185">Reference proteome</keyword>
<dbReference type="GO" id="GO:0006417">
    <property type="term" value="P:regulation of translation"/>
    <property type="evidence" value="ECO:0007669"/>
    <property type="project" value="TreeGrafter"/>
</dbReference>
<feature type="transmembrane region" description="Helical" evidence="1">
    <location>
        <begin position="106"/>
        <end position="133"/>
    </location>
</feature>
<keyword evidence="1" id="KW-0812">Transmembrane</keyword>
<sequence>MSEAWSKREQLAADYVLGTLPAAERAAVERLAVEDAALARLIAAWQQRLAALDAATPPVEPPPELWRRIAAALPPAGGSGPAEGDGPAAGAGTLVSLRRALRRQRWATAGFGALAAGLALLLLLGPSGLGLLLPEPPPPPGAERPAAAPQRFVSLLRQDPDQPGFLVEVDLARGEIVARPVAPTPPAVGGDYELWLVDQGKPRSLGLLPHGEKSGRLPLSIPQLGKAGPGALLAVSLEPAGGSPSGQPTGPVVFRGRLIPLPD</sequence>
<reference evidence="3 4" key="1">
    <citation type="submission" date="2017-04" db="EMBL/GenBank/DDBJ databases">
        <authorList>
            <person name="Afonso C.L."/>
            <person name="Miller P.J."/>
            <person name="Scott M.A."/>
            <person name="Spackman E."/>
            <person name="Goraichik I."/>
            <person name="Dimitrov K.M."/>
            <person name="Suarez D.L."/>
            <person name="Swayne D.E."/>
        </authorList>
    </citation>
    <scope>NUCLEOTIDE SEQUENCE [LARGE SCALE GENOMIC DNA]</scope>
    <source>
        <strain evidence="3 4">USBA 355</strain>
    </source>
</reference>
<dbReference type="GO" id="GO:0016989">
    <property type="term" value="F:sigma factor antagonist activity"/>
    <property type="evidence" value="ECO:0007669"/>
    <property type="project" value="TreeGrafter"/>
</dbReference>